<sequence>MSMRLLARRAQRLLKNRQDVVQPFKYLLVLDFEATCEKDIPIETPEIIEFPCVALNTQSWEIEEIFHRYIKPRVKPILTPFCTELTGIMQETVDDEEHFPQVFKDFSSWMQRNNFDKDKCAFVTCGDWDLKVMLPGQCAIDGLKVPEYLNKWINLKRSYCEATQIYPKSLNDMIRRLKLQPQGRAHSGLHDSINMVQVIETLAKNHKAKFDLTSVR</sequence>
<dbReference type="Proteomes" id="UP000694866">
    <property type="component" value="Unplaced"/>
</dbReference>
<dbReference type="AlphaFoldDB" id="A0A9R1U1P5"/>
<evidence type="ECO:0000256" key="2">
    <source>
        <dbReference type="ARBA" id="ARBA00022801"/>
    </source>
</evidence>
<dbReference type="CTD" id="37511"/>
<dbReference type="GO" id="GO:0003676">
    <property type="term" value="F:nucleic acid binding"/>
    <property type="evidence" value="ECO:0007669"/>
    <property type="project" value="InterPro"/>
</dbReference>
<dbReference type="PANTHER" id="PTHR23044:SF61">
    <property type="entry name" value="3'-5' EXORIBONUCLEASE 1-RELATED"/>
    <property type="match status" value="1"/>
</dbReference>
<evidence type="ECO:0000313" key="5">
    <source>
        <dbReference type="Proteomes" id="UP000694866"/>
    </source>
</evidence>
<accession>A0A9R1U1P5</accession>
<dbReference type="InterPro" id="IPR047201">
    <property type="entry name" value="ERI-1_3'hExo-like"/>
</dbReference>
<keyword evidence="3" id="KW-0269">Exonuclease</keyword>
<dbReference type="GO" id="GO:0000175">
    <property type="term" value="F:3'-5'-RNA exonuclease activity"/>
    <property type="evidence" value="ECO:0007669"/>
    <property type="project" value="InterPro"/>
</dbReference>
<dbReference type="OrthoDB" id="1452at2759"/>
<proteinExistence type="predicted"/>
<keyword evidence="1" id="KW-0540">Nuclease</keyword>
<dbReference type="InterPro" id="IPR051274">
    <property type="entry name" value="3-5_Exoribonuclease"/>
</dbReference>
<protein>
    <submittedName>
        <fullName evidence="6">ERI1 exoribonuclease 3</fullName>
    </submittedName>
</protein>
<keyword evidence="2" id="KW-0378">Hydrolase</keyword>
<keyword evidence="5" id="KW-1185">Reference proteome</keyword>
<name>A0A9R1U1P5_9HYME</name>
<dbReference type="Gene3D" id="3.30.420.10">
    <property type="entry name" value="Ribonuclease H-like superfamily/Ribonuclease H"/>
    <property type="match status" value="1"/>
</dbReference>
<dbReference type="PANTHER" id="PTHR23044">
    <property type="entry name" value="3'-5' EXONUCLEASE ERI1-RELATED"/>
    <property type="match status" value="1"/>
</dbReference>
<dbReference type="InterPro" id="IPR013520">
    <property type="entry name" value="Ribonucl_H"/>
</dbReference>
<dbReference type="Pfam" id="PF00929">
    <property type="entry name" value="RNase_T"/>
    <property type="match status" value="1"/>
</dbReference>
<reference evidence="6" key="1">
    <citation type="submission" date="2025-08" db="UniProtKB">
        <authorList>
            <consortium name="RefSeq"/>
        </authorList>
    </citation>
    <scope>IDENTIFICATION</scope>
    <source>
        <strain evidence="6">USDA-PBARC FA_bdor</strain>
        <tissue evidence="6">Whole organism</tissue>
    </source>
</reference>
<organism evidence="5 6">
    <name type="scientific">Fopius arisanus</name>
    <dbReference type="NCBI Taxonomy" id="64838"/>
    <lineage>
        <taxon>Eukaryota</taxon>
        <taxon>Metazoa</taxon>
        <taxon>Ecdysozoa</taxon>
        <taxon>Arthropoda</taxon>
        <taxon>Hexapoda</taxon>
        <taxon>Insecta</taxon>
        <taxon>Pterygota</taxon>
        <taxon>Neoptera</taxon>
        <taxon>Endopterygota</taxon>
        <taxon>Hymenoptera</taxon>
        <taxon>Apocrita</taxon>
        <taxon>Ichneumonoidea</taxon>
        <taxon>Braconidae</taxon>
        <taxon>Opiinae</taxon>
        <taxon>Fopius</taxon>
    </lineage>
</organism>
<dbReference type="RefSeq" id="XP_011304934.1">
    <property type="nucleotide sequence ID" value="XM_011306632.1"/>
</dbReference>
<evidence type="ECO:0000259" key="4">
    <source>
        <dbReference type="SMART" id="SM00479"/>
    </source>
</evidence>
<dbReference type="KEGG" id="fas:105267644"/>
<dbReference type="SMART" id="SM00479">
    <property type="entry name" value="EXOIII"/>
    <property type="match status" value="1"/>
</dbReference>
<feature type="domain" description="Exonuclease" evidence="4">
    <location>
        <begin position="26"/>
        <end position="208"/>
    </location>
</feature>
<dbReference type="GeneID" id="105267644"/>
<evidence type="ECO:0000256" key="1">
    <source>
        <dbReference type="ARBA" id="ARBA00022722"/>
    </source>
</evidence>
<evidence type="ECO:0000256" key="3">
    <source>
        <dbReference type="ARBA" id="ARBA00022839"/>
    </source>
</evidence>
<dbReference type="CDD" id="cd06133">
    <property type="entry name" value="ERI-1_3'hExo_like"/>
    <property type="match status" value="1"/>
</dbReference>
<gene>
    <name evidence="6" type="primary">Snp</name>
</gene>
<dbReference type="SUPFAM" id="SSF53098">
    <property type="entry name" value="Ribonuclease H-like"/>
    <property type="match status" value="1"/>
</dbReference>
<evidence type="ECO:0000313" key="6">
    <source>
        <dbReference type="RefSeq" id="XP_011304934.1"/>
    </source>
</evidence>
<dbReference type="InterPro" id="IPR012337">
    <property type="entry name" value="RNaseH-like_sf"/>
</dbReference>
<dbReference type="InterPro" id="IPR036397">
    <property type="entry name" value="RNaseH_sf"/>
</dbReference>